<dbReference type="Pfam" id="PF00072">
    <property type="entry name" value="Response_reg"/>
    <property type="match status" value="1"/>
</dbReference>
<keyword evidence="2" id="KW-0902">Two-component regulatory system</keyword>
<keyword evidence="10" id="KW-1185">Reference proteome</keyword>
<dbReference type="AlphaFoldDB" id="A0AA37V4H3"/>
<dbReference type="SMART" id="SM00421">
    <property type="entry name" value="HTH_LUXR"/>
    <property type="match status" value="1"/>
</dbReference>
<evidence type="ECO:0000259" key="7">
    <source>
        <dbReference type="PROSITE" id="PS50043"/>
    </source>
</evidence>
<reference evidence="9" key="1">
    <citation type="submission" date="2022-08" db="EMBL/GenBank/DDBJ databases">
        <title>Draft genome sequencing of Roseisolibacter agri AW1220.</title>
        <authorList>
            <person name="Tobiishi Y."/>
            <person name="Tonouchi A."/>
        </authorList>
    </citation>
    <scope>NUCLEOTIDE SEQUENCE</scope>
    <source>
        <strain evidence="9">AW1220</strain>
    </source>
</reference>
<dbReference type="FunFam" id="3.40.50.2300:FF:000002">
    <property type="entry name" value="DNA-binding response regulator PhoP"/>
    <property type="match status" value="1"/>
</dbReference>
<feature type="domain" description="Response regulatory" evidence="8">
    <location>
        <begin position="5"/>
        <end position="119"/>
    </location>
</feature>
<dbReference type="InterPro" id="IPR000792">
    <property type="entry name" value="Tscrpt_reg_LuxR_C"/>
</dbReference>
<dbReference type="GO" id="GO:0005829">
    <property type="term" value="C:cytosol"/>
    <property type="evidence" value="ECO:0007669"/>
    <property type="project" value="TreeGrafter"/>
</dbReference>
<dbReference type="SUPFAM" id="SSF52172">
    <property type="entry name" value="CheY-like"/>
    <property type="match status" value="1"/>
</dbReference>
<comment type="caution">
    <text evidence="9">The sequence shown here is derived from an EMBL/GenBank/DDBJ whole genome shotgun (WGS) entry which is preliminary data.</text>
</comment>
<dbReference type="SUPFAM" id="SSF46894">
    <property type="entry name" value="C-terminal effector domain of the bipartite response regulators"/>
    <property type="match status" value="1"/>
</dbReference>
<dbReference type="InterPro" id="IPR036388">
    <property type="entry name" value="WH-like_DNA-bd_sf"/>
</dbReference>
<evidence type="ECO:0000256" key="1">
    <source>
        <dbReference type="ARBA" id="ARBA00022553"/>
    </source>
</evidence>
<dbReference type="InterPro" id="IPR016032">
    <property type="entry name" value="Sig_transdc_resp-reg_C-effctor"/>
</dbReference>
<protein>
    <submittedName>
        <fullName evidence="9">Uncharacterized protein</fullName>
    </submittedName>
</protein>
<feature type="domain" description="HTH luxR-type" evidence="7">
    <location>
        <begin position="140"/>
        <end position="207"/>
    </location>
</feature>
<organism evidence="9 10">
    <name type="scientific">Roseisolibacter agri</name>
    <dbReference type="NCBI Taxonomy" id="2014610"/>
    <lineage>
        <taxon>Bacteria</taxon>
        <taxon>Pseudomonadati</taxon>
        <taxon>Gemmatimonadota</taxon>
        <taxon>Gemmatimonadia</taxon>
        <taxon>Gemmatimonadales</taxon>
        <taxon>Gemmatimonadaceae</taxon>
        <taxon>Roseisolibacter</taxon>
    </lineage>
</organism>
<proteinExistence type="predicted"/>
<dbReference type="Pfam" id="PF00196">
    <property type="entry name" value="GerE"/>
    <property type="match status" value="1"/>
</dbReference>
<dbReference type="PANTHER" id="PTHR48111:SF1">
    <property type="entry name" value="TWO-COMPONENT RESPONSE REGULATOR ORR33"/>
    <property type="match status" value="1"/>
</dbReference>
<dbReference type="PANTHER" id="PTHR48111">
    <property type="entry name" value="REGULATOR OF RPOS"/>
    <property type="match status" value="1"/>
</dbReference>
<dbReference type="SMART" id="SM00448">
    <property type="entry name" value="REC"/>
    <property type="match status" value="1"/>
</dbReference>
<keyword evidence="5" id="KW-0804">Transcription</keyword>
<sequence>MAEPRLLVVEDNPDIAEGLEANLASEGFAVEVARDGRVALAAVQAQPPDLVILDLGLPRMDGCEVLERLRADGVWCPVLILSARGSEMDKLHGFRLGADDYVTKPFGMRELVARIAALLRRATPATAVVPPAEPQEERDDAALLARFGLTERQVEVARLLGEGVSNEELAQRLGISPHTARNHTEHVMRKLGVGSRARVGALLRGAGG</sequence>
<keyword evidence="3" id="KW-0805">Transcription regulation</keyword>
<evidence type="ECO:0000256" key="6">
    <source>
        <dbReference type="PROSITE-ProRule" id="PRU00169"/>
    </source>
</evidence>
<dbReference type="GO" id="GO:0032993">
    <property type="term" value="C:protein-DNA complex"/>
    <property type="evidence" value="ECO:0007669"/>
    <property type="project" value="TreeGrafter"/>
</dbReference>
<dbReference type="CDD" id="cd17574">
    <property type="entry name" value="REC_OmpR"/>
    <property type="match status" value="1"/>
</dbReference>
<keyword evidence="4" id="KW-0238">DNA-binding</keyword>
<dbReference type="Gene3D" id="6.10.250.690">
    <property type="match status" value="1"/>
</dbReference>
<dbReference type="GO" id="GO:0000156">
    <property type="term" value="F:phosphorelay response regulator activity"/>
    <property type="evidence" value="ECO:0007669"/>
    <property type="project" value="TreeGrafter"/>
</dbReference>
<evidence type="ECO:0000256" key="2">
    <source>
        <dbReference type="ARBA" id="ARBA00023012"/>
    </source>
</evidence>
<gene>
    <name evidence="9" type="ORF">rosag_44700</name>
</gene>
<dbReference type="RefSeq" id="WP_284352384.1">
    <property type="nucleotide sequence ID" value="NZ_BRXS01000007.1"/>
</dbReference>
<evidence type="ECO:0000256" key="5">
    <source>
        <dbReference type="ARBA" id="ARBA00023163"/>
    </source>
</evidence>
<evidence type="ECO:0000313" key="9">
    <source>
        <dbReference type="EMBL" id="GLC27957.1"/>
    </source>
</evidence>
<dbReference type="PROSITE" id="PS50043">
    <property type="entry name" value="HTH_LUXR_2"/>
    <property type="match status" value="1"/>
</dbReference>
<dbReference type="GO" id="GO:0006355">
    <property type="term" value="P:regulation of DNA-templated transcription"/>
    <property type="evidence" value="ECO:0007669"/>
    <property type="project" value="InterPro"/>
</dbReference>
<name>A0AA37V4H3_9BACT</name>
<dbReference type="Gene3D" id="1.10.10.10">
    <property type="entry name" value="Winged helix-like DNA-binding domain superfamily/Winged helix DNA-binding domain"/>
    <property type="match status" value="1"/>
</dbReference>
<keyword evidence="1 6" id="KW-0597">Phosphoprotein</keyword>
<accession>A0AA37V4H3</accession>
<dbReference type="Gene3D" id="3.40.50.2300">
    <property type="match status" value="1"/>
</dbReference>
<evidence type="ECO:0000259" key="8">
    <source>
        <dbReference type="PROSITE" id="PS50110"/>
    </source>
</evidence>
<dbReference type="InterPro" id="IPR001789">
    <property type="entry name" value="Sig_transdc_resp-reg_receiver"/>
</dbReference>
<feature type="modified residue" description="4-aspartylphosphate" evidence="6">
    <location>
        <position position="54"/>
    </location>
</feature>
<evidence type="ECO:0000256" key="4">
    <source>
        <dbReference type="ARBA" id="ARBA00023125"/>
    </source>
</evidence>
<dbReference type="Proteomes" id="UP001161325">
    <property type="component" value="Unassembled WGS sequence"/>
</dbReference>
<dbReference type="PROSITE" id="PS50110">
    <property type="entry name" value="RESPONSE_REGULATORY"/>
    <property type="match status" value="1"/>
</dbReference>
<dbReference type="EMBL" id="BRXS01000007">
    <property type="protein sequence ID" value="GLC27957.1"/>
    <property type="molecule type" value="Genomic_DNA"/>
</dbReference>
<evidence type="ECO:0000313" key="10">
    <source>
        <dbReference type="Proteomes" id="UP001161325"/>
    </source>
</evidence>
<dbReference type="InterPro" id="IPR039420">
    <property type="entry name" value="WalR-like"/>
</dbReference>
<dbReference type="InterPro" id="IPR011006">
    <property type="entry name" value="CheY-like_superfamily"/>
</dbReference>
<dbReference type="GO" id="GO:0000976">
    <property type="term" value="F:transcription cis-regulatory region binding"/>
    <property type="evidence" value="ECO:0007669"/>
    <property type="project" value="TreeGrafter"/>
</dbReference>
<evidence type="ECO:0000256" key="3">
    <source>
        <dbReference type="ARBA" id="ARBA00023015"/>
    </source>
</evidence>
<dbReference type="PRINTS" id="PR00038">
    <property type="entry name" value="HTHLUXR"/>
</dbReference>
<dbReference type="CDD" id="cd06170">
    <property type="entry name" value="LuxR_C_like"/>
    <property type="match status" value="1"/>
</dbReference>